<organism evidence="1 2">
    <name type="scientific">Rhizophagus irregularis</name>
    <dbReference type="NCBI Taxonomy" id="588596"/>
    <lineage>
        <taxon>Eukaryota</taxon>
        <taxon>Fungi</taxon>
        <taxon>Fungi incertae sedis</taxon>
        <taxon>Mucoromycota</taxon>
        <taxon>Glomeromycotina</taxon>
        <taxon>Glomeromycetes</taxon>
        <taxon>Glomerales</taxon>
        <taxon>Glomeraceae</taxon>
        <taxon>Rhizophagus</taxon>
    </lineage>
</organism>
<dbReference type="Proteomes" id="UP000232688">
    <property type="component" value="Unassembled WGS sequence"/>
</dbReference>
<evidence type="ECO:0000313" key="2">
    <source>
        <dbReference type="Proteomes" id="UP000232688"/>
    </source>
</evidence>
<proteinExistence type="predicted"/>
<dbReference type="EMBL" id="LLXH01000289">
    <property type="protein sequence ID" value="PKC69199.1"/>
    <property type="molecule type" value="Genomic_DNA"/>
</dbReference>
<gene>
    <name evidence="1" type="ORF">RhiirA1_456276</name>
</gene>
<dbReference type="VEuPathDB" id="FungiDB:RhiirFUN_025035"/>
<dbReference type="VEuPathDB" id="FungiDB:FUN_003861"/>
<dbReference type="AlphaFoldDB" id="A0A2N0S0W6"/>
<dbReference type="VEuPathDB" id="FungiDB:FUN_021967"/>
<comment type="caution">
    <text evidence="1">The sequence shown here is derived from an EMBL/GenBank/DDBJ whole genome shotgun (WGS) entry which is preliminary data.</text>
</comment>
<dbReference type="VEuPathDB" id="FungiDB:RhiirA1_456276"/>
<evidence type="ECO:0000313" key="1">
    <source>
        <dbReference type="EMBL" id="PKC69199.1"/>
    </source>
</evidence>
<reference evidence="1 2" key="2">
    <citation type="submission" date="2017-10" db="EMBL/GenBank/DDBJ databases">
        <title>Genome analyses suggest a sexual origin of heterokaryosis in a supposedly ancient asexual fungus.</title>
        <authorList>
            <person name="Corradi N."/>
            <person name="Sedzielewska K."/>
            <person name="Noel J."/>
            <person name="Charron P."/>
            <person name="Farinelli L."/>
            <person name="Marton T."/>
            <person name="Kruger M."/>
            <person name="Pelin A."/>
            <person name="Brachmann A."/>
            <person name="Corradi N."/>
        </authorList>
    </citation>
    <scope>NUCLEOTIDE SEQUENCE [LARGE SCALE GENOMIC DNA]</scope>
    <source>
        <strain evidence="1 2">A1</strain>
    </source>
</reference>
<accession>A0A2N0S0W6</accession>
<reference evidence="1 2" key="1">
    <citation type="submission" date="2017-10" db="EMBL/GenBank/DDBJ databases">
        <title>Extensive intraspecific genome diversity in a model arbuscular mycorrhizal fungus.</title>
        <authorList>
            <person name="Chen E.C.H."/>
            <person name="Morin E."/>
            <person name="Baudet D."/>
            <person name="Noel J."/>
            <person name="Ndikumana S."/>
            <person name="Charron P."/>
            <person name="St-Onge C."/>
            <person name="Giorgi J."/>
            <person name="Grigoriev I.V."/>
            <person name="Roux C."/>
            <person name="Martin F.M."/>
            <person name="Corradi N."/>
        </authorList>
    </citation>
    <scope>NUCLEOTIDE SEQUENCE [LARGE SCALE GENOMIC DNA]</scope>
    <source>
        <strain evidence="1 2">A1</strain>
    </source>
</reference>
<name>A0A2N0S0W6_9GLOM</name>
<protein>
    <submittedName>
        <fullName evidence="1">Uncharacterized protein</fullName>
    </submittedName>
</protein>
<sequence length="672" mass="77023">MSKTKQYKVTLLAKGIISEDLHYGIHARNWWELRKFAQTNFNLIPYRLFMSVNCCLNSKNFAITILNDEQTQNPCFRCVCDGKDSGIQASASAAINNMYVQIFGNKTTKYSGLIVMGFDNEAIVHELVADVSFVPIFIRLDKIIIVVSKIGGLSHEGYYGAGPGYFSTLITKYAGKQSLFVQSIEDECSLDIYNEGVKLYHNKNTTPNKIWETIDIHKKYDGVALFGITDPYVQQKLEELNKLEKSKLEKSKNLITCTSDNWENIDILNLIFEQNIKNRKIATSTFSDWSNLFTNWYKQTNTIIQFPTILFQIYPNNYQFQEKELNAWRAMFCAAASDPSSDRDNLVKLFESGMLLVMEKKSQPNSKSEKIWESLQKALEANKRGVDGKVGNNIINSARKYARLNGPGAPSLINPKKTVDKNGSPILYMRDQKIKLWKKFEETFPNGMKKTSFLGRLANCNNIKYRNDMGGLCLTCNEYGYTPFESLIAIAHNTFSQKDQLNNALRKIDTLKRHLRRGYERELAVNADGTTQHNPCISHCLPYAFGKCLEKHKSQCSECDKFFEFFEFMHLHVNEDQAAFLEEIKEHLQYFLAHTTRKVYLNAQFKATLANLDENGALFIADYKMRILPRSARETKAEFFGKRGWTSAPKKIRSDLGSANLIRARSVRFSKF</sequence>